<accession>A0AA35TJT5</accession>
<dbReference type="EMBL" id="CASHTH010003785">
    <property type="protein sequence ID" value="CAI8049334.1"/>
    <property type="molecule type" value="Genomic_DNA"/>
</dbReference>
<reference evidence="1" key="1">
    <citation type="submission" date="2023-03" db="EMBL/GenBank/DDBJ databases">
        <authorList>
            <person name="Steffen K."/>
            <person name="Cardenas P."/>
        </authorList>
    </citation>
    <scope>NUCLEOTIDE SEQUENCE</scope>
</reference>
<organism evidence="1 2">
    <name type="scientific">Geodia barretti</name>
    <name type="common">Barrett's horny sponge</name>
    <dbReference type="NCBI Taxonomy" id="519541"/>
    <lineage>
        <taxon>Eukaryota</taxon>
        <taxon>Metazoa</taxon>
        <taxon>Porifera</taxon>
        <taxon>Demospongiae</taxon>
        <taxon>Heteroscleromorpha</taxon>
        <taxon>Tetractinellida</taxon>
        <taxon>Astrophorina</taxon>
        <taxon>Geodiidae</taxon>
        <taxon>Geodia</taxon>
    </lineage>
</organism>
<keyword evidence="2" id="KW-1185">Reference proteome</keyword>
<comment type="caution">
    <text evidence="1">The sequence shown here is derived from an EMBL/GenBank/DDBJ whole genome shotgun (WGS) entry which is preliminary data.</text>
</comment>
<sequence length="272" mass="30521">MLKEIPKKTVSHVVTRPGRLHGDPDVEIPVAIDLATVPGIPKRDEDVSFYSRVYPVESQNIEKAADRDWVWTVYTAEVLKYRERHDEINQPLVDASLLTGDIQPTGTPEAGKDMTAVIRLKARELGFGEVGFTKFDHKYAYMSKKRWVKYEHTICLALEQDYYQTQTIPSIEAEFAHFGTYEIEGALALDLADYIRSLGYHAQVHSPNDNSGVYIPMFVAAGLGQLGANGQLLSPHFGSRARLAMITTDAPITYDEPVDYGLHNFCQIARFA</sequence>
<proteinExistence type="predicted"/>
<name>A0AA35TJT5_GEOBA</name>
<evidence type="ECO:0000313" key="1">
    <source>
        <dbReference type="EMBL" id="CAI8049334.1"/>
    </source>
</evidence>
<dbReference type="AlphaFoldDB" id="A0AA35TJT5"/>
<evidence type="ECO:0000313" key="2">
    <source>
        <dbReference type="Proteomes" id="UP001174909"/>
    </source>
</evidence>
<dbReference type="Proteomes" id="UP001174909">
    <property type="component" value="Unassembled WGS sequence"/>
</dbReference>
<protein>
    <submittedName>
        <fullName evidence="1">3-chloro-4-hydroxyphenylacetate reductive dehalogenase</fullName>
    </submittedName>
</protein>
<gene>
    <name evidence="1" type="ORF">GBAR_LOCUS27168</name>
</gene>